<evidence type="ECO:0000313" key="2">
    <source>
        <dbReference type="EMBL" id="SUZ65327.1"/>
    </source>
</evidence>
<proteinExistence type="predicted"/>
<dbReference type="Pfam" id="PF13524">
    <property type="entry name" value="Glyco_trans_1_2"/>
    <property type="match status" value="1"/>
</dbReference>
<dbReference type="AlphaFoldDB" id="A0A381PGJ0"/>
<organism evidence="2">
    <name type="scientific">marine metagenome</name>
    <dbReference type="NCBI Taxonomy" id="408172"/>
    <lineage>
        <taxon>unclassified sequences</taxon>
        <taxon>metagenomes</taxon>
        <taxon>ecological metagenomes</taxon>
    </lineage>
</organism>
<dbReference type="EMBL" id="UINC01000957">
    <property type="protein sequence ID" value="SUZ65327.1"/>
    <property type="molecule type" value="Genomic_DNA"/>
</dbReference>
<accession>A0A381PGJ0</accession>
<feature type="domain" description="Spore protein YkvP/CgeB glycosyl transferase-like" evidence="1">
    <location>
        <begin position="169"/>
        <end position="311"/>
    </location>
</feature>
<protein>
    <recommendedName>
        <fullName evidence="1">Spore protein YkvP/CgeB glycosyl transferase-like domain-containing protein</fullName>
    </recommendedName>
</protein>
<evidence type="ECO:0000259" key="1">
    <source>
        <dbReference type="Pfam" id="PF13524"/>
    </source>
</evidence>
<name>A0A381PGJ0_9ZZZZ</name>
<reference evidence="2" key="1">
    <citation type="submission" date="2018-05" db="EMBL/GenBank/DDBJ databases">
        <authorList>
            <person name="Lanie J.A."/>
            <person name="Ng W.-L."/>
            <person name="Kazmierczak K.M."/>
            <person name="Andrzejewski T.M."/>
            <person name="Davidsen T.M."/>
            <person name="Wayne K.J."/>
            <person name="Tettelin H."/>
            <person name="Glass J.I."/>
            <person name="Rusch D."/>
            <person name="Podicherti R."/>
            <person name="Tsui H.-C.T."/>
            <person name="Winkler M.E."/>
        </authorList>
    </citation>
    <scope>NUCLEOTIDE SEQUENCE</scope>
</reference>
<sequence length="338" mass="36630">MRILVTGHGVDATDSPLRFQAADPLRFLGHEVLAVAPTESAVRWGLDRHTPEMLVVIPSAGVLDRSTVRTLTAESGTVALCLHTGPSLIGSPTDLSGIGEDLREYDLVAVPDRHTFDEYAALGTFRLCLMEPAVHPPPVLEAVPLDRRGFMIVGDADPENIDVVTELDHLNDIVVMGRGWTDLPLNVSVVEPLPLPDRGTFYAGASLVVELPPPLAHQSAVARSAFELGLSPVVYEAAIVGTPAVVQDRPAVAQALCPGSEVITYESLSDLSQLLPMLLADDPELATIGEAAWSRVTAEHTWSRRWRSLLEPWVIEPEIGRDEEVRYLVQSDVLTRTA</sequence>
<dbReference type="InterPro" id="IPR055259">
    <property type="entry name" value="YkvP/CgeB_Glyco_trans-like"/>
</dbReference>
<dbReference type="Gene3D" id="3.40.50.2000">
    <property type="entry name" value="Glycogen Phosphorylase B"/>
    <property type="match status" value="1"/>
</dbReference>
<dbReference type="SUPFAM" id="SSF53756">
    <property type="entry name" value="UDP-Glycosyltransferase/glycogen phosphorylase"/>
    <property type="match status" value="1"/>
</dbReference>
<gene>
    <name evidence="2" type="ORF">METZ01_LOCUS18181</name>
</gene>